<organism evidence="1 2">
    <name type="scientific">Mucuna pruriens</name>
    <name type="common">Velvet bean</name>
    <name type="synonym">Dolichos pruriens</name>
    <dbReference type="NCBI Taxonomy" id="157652"/>
    <lineage>
        <taxon>Eukaryota</taxon>
        <taxon>Viridiplantae</taxon>
        <taxon>Streptophyta</taxon>
        <taxon>Embryophyta</taxon>
        <taxon>Tracheophyta</taxon>
        <taxon>Spermatophyta</taxon>
        <taxon>Magnoliopsida</taxon>
        <taxon>eudicotyledons</taxon>
        <taxon>Gunneridae</taxon>
        <taxon>Pentapetalae</taxon>
        <taxon>rosids</taxon>
        <taxon>fabids</taxon>
        <taxon>Fabales</taxon>
        <taxon>Fabaceae</taxon>
        <taxon>Papilionoideae</taxon>
        <taxon>50 kb inversion clade</taxon>
        <taxon>NPAAA clade</taxon>
        <taxon>indigoferoid/millettioid clade</taxon>
        <taxon>Phaseoleae</taxon>
        <taxon>Mucuna</taxon>
    </lineage>
</organism>
<feature type="non-terminal residue" evidence="1">
    <location>
        <position position="1"/>
    </location>
</feature>
<proteinExistence type="predicted"/>
<reference evidence="1" key="1">
    <citation type="submission" date="2018-05" db="EMBL/GenBank/DDBJ databases">
        <title>Draft genome of Mucuna pruriens seed.</title>
        <authorList>
            <person name="Nnadi N.E."/>
            <person name="Vos R."/>
            <person name="Hasami M.H."/>
            <person name="Devisetty U.K."/>
            <person name="Aguiy J.C."/>
        </authorList>
    </citation>
    <scope>NUCLEOTIDE SEQUENCE [LARGE SCALE GENOMIC DNA]</scope>
    <source>
        <strain evidence="1">JCA_2017</strain>
    </source>
</reference>
<dbReference type="EMBL" id="QJKJ01011246">
    <property type="protein sequence ID" value="RDX71654.1"/>
    <property type="molecule type" value="Genomic_DNA"/>
</dbReference>
<name>A0A371F0C1_MUCPR</name>
<protein>
    <submittedName>
        <fullName evidence="1">Uncharacterized protein</fullName>
    </submittedName>
</protein>
<accession>A0A371F0C1</accession>
<keyword evidence="2" id="KW-1185">Reference proteome</keyword>
<dbReference type="Proteomes" id="UP000257109">
    <property type="component" value="Unassembled WGS sequence"/>
</dbReference>
<gene>
    <name evidence="1" type="ORF">CR513_48970</name>
</gene>
<comment type="caution">
    <text evidence="1">The sequence shown here is derived from an EMBL/GenBank/DDBJ whole genome shotgun (WGS) entry which is preliminary data.</text>
</comment>
<sequence length="115" mass="12839">MVLNVSFASYSHRHIGHMLSFKFGNRPLSPITVFGKFSISGPLRPIRNGGAARLVIEFGNSVLGLARRRCVYMLNLLHIKQQSPVKHKSPGIPTPTVKPYLALLERPAWYVSSIE</sequence>
<dbReference type="AlphaFoldDB" id="A0A371F0C1"/>
<evidence type="ECO:0000313" key="1">
    <source>
        <dbReference type="EMBL" id="RDX71654.1"/>
    </source>
</evidence>
<evidence type="ECO:0000313" key="2">
    <source>
        <dbReference type="Proteomes" id="UP000257109"/>
    </source>
</evidence>